<evidence type="ECO:0000256" key="3">
    <source>
        <dbReference type="ARBA" id="ARBA00022552"/>
    </source>
</evidence>
<gene>
    <name evidence="5" type="primary">rimM</name>
    <name evidence="8" type="ORF">C9I82_112</name>
</gene>
<comment type="domain">
    <text evidence="5">The PRC barrel domain binds ribosomal protein uS19.</text>
</comment>
<evidence type="ECO:0000259" key="6">
    <source>
        <dbReference type="Pfam" id="PF01782"/>
    </source>
</evidence>
<dbReference type="NCBIfam" id="TIGR02273">
    <property type="entry name" value="16S_RimM"/>
    <property type="match status" value="1"/>
</dbReference>
<organism evidence="8 9">
    <name type="scientific">Candidatus Purcelliella pentastirinorum</name>
    <dbReference type="NCBI Taxonomy" id="472834"/>
    <lineage>
        <taxon>Bacteria</taxon>
        <taxon>Pseudomonadati</taxon>
        <taxon>Pseudomonadota</taxon>
        <taxon>Gammaproteobacteria</taxon>
        <taxon>Enterobacterales</taxon>
        <taxon>Enterobacteriaceae</taxon>
        <taxon>Candidatus Purcelliella</taxon>
    </lineage>
</organism>
<evidence type="ECO:0000256" key="2">
    <source>
        <dbReference type="ARBA" id="ARBA00022517"/>
    </source>
</evidence>
<dbReference type="Pfam" id="PF24986">
    <property type="entry name" value="PRC_RimM"/>
    <property type="match status" value="1"/>
</dbReference>
<name>A0A346DZD3_9ENTR</name>
<feature type="domain" description="Ribosome maturation factor RimM PRC barrel" evidence="7">
    <location>
        <begin position="105"/>
        <end position="171"/>
    </location>
</feature>
<dbReference type="InterPro" id="IPR056792">
    <property type="entry name" value="PRC_RimM"/>
</dbReference>
<evidence type="ECO:0000259" key="7">
    <source>
        <dbReference type="Pfam" id="PF24986"/>
    </source>
</evidence>
<comment type="subcellular location">
    <subcellularLocation>
        <location evidence="5">Cytoplasm</location>
    </subcellularLocation>
</comment>
<evidence type="ECO:0000313" key="9">
    <source>
        <dbReference type="Proteomes" id="UP000256856"/>
    </source>
</evidence>
<comment type="subunit">
    <text evidence="5">Binds ribosomal protein uS19.</text>
</comment>
<accession>A0A346DZD3</accession>
<dbReference type="EMBL" id="CP028374">
    <property type="protein sequence ID" value="AXN02088.1"/>
    <property type="molecule type" value="Genomic_DNA"/>
</dbReference>
<dbReference type="KEGG" id="ppet:C9I82_112"/>
<keyword evidence="3 5" id="KW-0698">rRNA processing</keyword>
<evidence type="ECO:0000313" key="8">
    <source>
        <dbReference type="EMBL" id="AXN02088.1"/>
    </source>
</evidence>
<dbReference type="GO" id="GO:0005840">
    <property type="term" value="C:ribosome"/>
    <property type="evidence" value="ECO:0007669"/>
    <property type="project" value="InterPro"/>
</dbReference>
<dbReference type="InterPro" id="IPR011033">
    <property type="entry name" value="PRC_barrel-like_sf"/>
</dbReference>
<dbReference type="InterPro" id="IPR036976">
    <property type="entry name" value="RimM_N_sf"/>
</dbReference>
<keyword evidence="4 5" id="KW-0143">Chaperone</keyword>
<feature type="domain" description="RimM N-terminal" evidence="6">
    <location>
        <begin position="14"/>
        <end position="94"/>
    </location>
</feature>
<comment type="function">
    <text evidence="5">An accessory protein needed during the final step in the assembly of 30S ribosomal subunit, possibly for assembly of the head region. Essential for efficient processing of 16S rRNA. May be needed both before and after RbfA during the maturation of 16S rRNA. It has affinity for free ribosomal 30S subunits but not for 70S ribosomes.</text>
</comment>
<dbReference type="InterPro" id="IPR009000">
    <property type="entry name" value="Transl_B-barrel_sf"/>
</dbReference>
<comment type="similarity">
    <text evidence="5">Belongs to the RimM family.</text>
</comment>
<dbReference type="SUPFAM" id="SSF50447">
    <property type="entry name" value="Translation proteins"/>
    <property type="match status" value="1"/>
</dbReference>
<keyword evidence="1 5" id="KW-0963">Cytoplasm</keyword>
<dbReference type="SUPFAM" id="SSF50346">
    <property type="entry name" value="PRC-barrel domain"/>
    <property type="match status" value="1"/>
</dbReference>
<evidence type="ECO:0000256" key="1">
    <source>
        <dbReference type="ARBA" id="ARBA00022490"/>
    </source>
</evidence>
<keyword evidence="2 5" id="KW-0690">Ribosome biogenesis</keyword>
<keyword evidence="9" id="KW-1185">Reference proteome</keyword>
<dbReference type="AlphaFoldDB" id="A0A346DZD3"/>
<dbReference type="Gene3D" id="2.40.30.60">
    <property type="entry name" value="RimM"/>
    <property type="match status" value="1"/>
</dbReference>
<dbReference type="Gene3D" id="2.30.30.240">
    <property type="entry name" value="PRC-barrel domain"/>
    <property type="match status" value="1"/>
</dbReference>
<dbReference type="GO" id="GO:0042274">
    <property type="term" value="P:ribosomal small subunit biogenesis"/>
    <property type="evidence" value="ECO:0007669"/>
    <property type="project" value="UniProtKB-UniRule"/>
</dbReference>
<proteinExistence type="inferred from homology"/>
<dbReference type="InterPro" id="IPR002676">
    <property type="entry name" value="RimM_N"/>
</dbReference>
<dbReference type="GO" id="GO:0006364">
    <property type="term" value="P:rRNA processing"/>
    <property type="evidence" value="ECO:0007669"/>
    <property type="project" value="UniProtKB-UniRule"/>
</dbReference>
<dbReference type="HAMAP" id="MF_00014">
    <property type="entry name" value="Ribosome_mat_RimM"/>
    <property type="match status" value="1"/>
</dbReference>
<protein>
    <recommendedName>
        <fullName evidence="5">Ribosome maturation factor RimM</fullName>
    </recommendedName>
</protein>
<dbReference type="PANTHER" id="PTHR33692">
    <property type="entry name" value="RIBOSOME MATURATION FACTOR RIMM"/>
    <property type="match status" value="1"/>
</dbReference>
<dbReference type="PANTHER" id="PTHR33692:SF1">
    <property type="entry name" value="RIBOSOME MATURATION FACTOR RIMM"/>
    <property type="match status" value="1"/>
</dbReference>
<dbReference type="Proteomes" id="UP000256856">
    <property type="component" value="Chromosome"/>
</dbReference>
<dbReference type="InterPro" id="IPR011961">
    <property type="entry name" value="RimM"/>
</dbReference>
<reference evidence="8 9" key="1">
    <citation type="submission" date="2018-03" db="EMBL/GenBank/DDBJ databases">
        <title>A parallel universe: an anciently diverged bacterial symbiosis in a Hawaiian planthopper (Hemiptera: Cixiidae) reveals rearranged nutritional responsibilities.</title>
        <authorList>
            <person name="Bennett G."/>
            <person name="Mao M."/>
        </authorList>
    </citation>
    <scope>NUCLEOTIDE SEQUENCE [LARGE SCALE GENOMIC DNA]</scope>
    <source>
        <strain evidence="8 9">OLIH</strain>
    </source>
</reference>
<dbReference type="GO" id="GO:0005737">
    <property type="term" value="C:cytoplasm"/>
    <property type="evidence" value="ECO:0007669"/>
    <property type="project" value="UniProtKB-SubCell"/>
</dbReference>
<dbReference type="GO" id="GO:0043022">
    <property type="term" value="F:ribosome binding"/>
    <property type="evidence" value="ECO:0007669"/>
    <property type="project" value="InterPro"/>
</dbReference>
<evidence type="ECO:0000256" key="4">
    <source>
        <dbReference type="ARBA" id="ARBA00023186"/>
    </source>
</evidence>
<evidence type="ECO:0000256" key="5">
    <source>
        <dbReference type="HAMAP-Rule" id="MF_00014"/>
    </source>
</evidence>
<dbReference type="Pfam" id="PF01782">
    <property type="entry name" value="RimM"/>
    <property type="match status" value="1"/>
</dbReference>
<sequence>MQMNKKIKKNEIIIGKIGKTLGIRGWLKINSFFKIKENIFDFKIWKVKKNNYKSIINIEKWKKHYKKIIIKIKNINNINEAKILTNCNILIHEKQILKKNYFIINKIINYKVINIKEKYIGKIIKLINTKKNTILVIQKYKKTKKKLIPFINNKIIKKINHKKKQIKVDWED</sequence>